<dbReference type="InterPro" id="IPR043502">
    <property type="entry name" value="DNA/RNA_pol_sf"/>
</dbReference>
<dbReference type="PROSITE" id="PS50878">
    <property type="entry name" value="RT_POL"/>
    <property type="match status" value="1"/>
</dbReference>
<dbReference type="STRING" id="151549.A0A4C1Y1W2"/>
<dbReference type="EMBL" id="BGZK01001039">
    <property type="protein sequence ID" value="GBP69373.1"/>
    <property type="molecule type" value="Genomic_DNA"/>
</dbReference>
<evidence type="ECO:0000259" key="1">
    <source>
        <dbReference type="PROSITE" id="PS50878"/>
    </source>
</evidence>
<dbReference type="OrthoDB" id="407509at2759"/>
<reference evidence="2 3" key="1">
    <citation type="journal article" date="2019" name="Commun. Biol.">
        <title>The bagworm genome reveals a unique fibroin gene that provides high tensile strength.</title>
        <authorList>
            <person name="Kono N."/>
            <person name="Nakamura H."/>
            <person name="Ohtoshi R."/>
            <person name="Tomita M."/>
            <person name="Numata K."/>
            <person name="Arakawa K."/>
        </authorList>
    </citation>
    <scope>NUCLEOTIDE SEQUENCE [LARGE SCALE GENOMIC DNA]</scope>
</reference>
<evidence type="ECO:0000313" key="2">
    <source>
        <dbReference type="EMBL" id="GBP69373.1"/>
    </source>
</evidence>
<comment type="caution">
    <text evidence="2">The sequence shown here is derived from an EMBL/GenBank/DDBJ whole genome shotgun (WGS) entry which is preliminary data.</text>
</comment>
<dbReference type="Proteomes" id="UP000299102">
    <property type="component" value="Unassembled WGS sequence"/>
</dbReference>
<feature type="domain" description="Reverse transcriptase" evidence="1">
    <location>
        <begin position="196"/>
        <end position="451"/>
    </location>
</feature>
<dbReference type="SUPFAM" id="SSF56672">
    <property type="entry name" value="DNA/RNA polymerases"/>
    <property type="match status" value="1"/>
</dbReference>
<evidence type="ECO:0000313" key="3">
    <source>
        <dbReference type="Proteomes" id="UP000299102"/>
    </source>
</evidence>
<dbReference type="Pfam" id="PF00078">
    <property type="entry name" value="RVT_1"/>
    <property type="match status" value="1"/>
</dbReference>
<dbReference type="GO" id="GO:0071897">
    <property type="term" value="P:DNA biosynthetic process"/>
    <property type="evidence" value="ECO:0007669"/>
    <property type="project" value="UniProtKB-ARBA"/>
</dbReference>
<accession>A0A4C1Y1W2</accession>
<dbReference type="InterPro" id="IPR000477">
    <property type="entry name" value="RT_dom"/>
</dbReference>
<protein>
    <submittedName>
        <fullName evidence="2">LINE-1 retrotransposable element ORF2 protein</fullName>
    </submittedName>
</protein>
<dbReference type="PANTHER" id="PTHR19446">
    <property type="entry name" value="REVERSE TRANSCRIPTASES"/>
    <property type="match status" value="1"/>
</dbReference>
<name>A0A4C1Y1W2_EUMVA</name>
<keyword evidence="3" id="KW-1185">Reference proteome</keyword>
<gene>
    <name evidence="2" type="ORF">EVAR_54792_1</name>
</gene>
<sequence length="460" mass="54537">MRHSGLVLPIEGRAGWRPRACERTRVTRSKLQMDYVSRECTSINTQASPNLGLRSLDMKREIKENIRKDRRQRRMKTIERHIRQTGGIKKAYKELTNKKEWIVKMKNSNGIKKIGRKEILNIATDYYTELYKDNTNEREIELPDNEIIPYILQEETEKAINTQKSDKAPGPDGISNEILKQMKADLIPILTEIFNGVISTEIIPKQWTESNIILLFKKENHSDMGNYRPISLMSNIYKIFAKVILKRIERKLDEQQPIEQAGFRRDFSVLDHIHTVRQTIEKYSEYQLTYYIAFIDYSKAFDSLIHPKIWESLKEQGIEHKYIRIIKNIYSHSTACIHLEQKGEMFQIQKGVRQGDPLSPALFLAVLENIFRKIEWRDLGININGRSITHLRFADDIWYPRDGKRKRGRPQRRWDDDIRQVAGTTWGRVAIERREWRRLEEAFATWQTDIQNMNKRNMYE</sequence>
<dbReference type="AlphaFoldDB" id="A0A4C1Y1W2"/>
<proteinExistence type="predicted"/>
<dbReference type="CDD" id="cd01650">
    <property type="entry name" value="RT_nLTR_like"/>
    <property type="match status" value="1"/>
</dbReference>
<organism evidence="2 3">
    <name type="scientific">Eumeta variegata</name>
    <name type="common">Bagworm moth</name>
    <name type="synonym">Eumeta japonica</name>
    <dbReference type="NCBI Taxonomy" id="151549"/>
    <lineage>
        <taxon>Eukaryota</taxon>
        <taxon>Metazoa</taxon>
        <taxon>Ecdysozoa</taxon>
        <taxon>Arthropoda</taxon>
        <taxon>Hexapoda</taxon>
        <taxon>Insecta</taxon>
        <taxon>Pterygota</taxon>
        <taxon>Neoptera</taxon>
        <taxon>Endopterygota</taxon>
        <taxon>Lepidoptera</taxon>
        <taxon>Glossata</taxon>
        <taxon>Ditrysia</taxon>
        <taxon>Tineoidea</taxon>
        <taxon>Psychidae</taxon>
        <taxon>Oiketicinae</taxon>
        <taxon>Eumeta</taxon>
    </lineage>
</organism>